<dbReference type="OMA" id="FVRRCFP"/>
<organism evidence="2 3">
    <name type="scientific">Epicoccum nigrum</name>
    <name type="common">Soil fungus</name>
    <name type="synonym">Epicoccum purpurascens</name>
    <dbReference type="NCBI Taxonomy" id="105696"/>
    <lineage>
        <taxon>Eukaryota</taxon>
        <taxon>Fungi</taxon>
        <taxon>Dikarya</taxon>
        <taxon>Ascomycota</taxon>
        <taxon>Pezizomycotina</taxon>
        <taxon>Dothideomycetes</taxon>
        <taxon>Pleosporomycetidae</taxon>
        <taxon>Pleosporales</taxon>
        <taxon>Pleosporineae</taxon>
        <taxon>Didymellaceae</taxon>
        <taxon>Epicoccum</taxon>
    </lineage>
</organism>
<sequence length="460" mass="51432">MSSTHSRSGSDDTNATSMSYILEHVLQYPGSYEIPLRTMYTLNCVPRAQPLPKDLSRGHTPSNSTGSASPITGQFAWNGTESATMTFTSDLMTHLNKLPLQPSALPPTFIINFVSRCFHPDLSIVDFSQALTALDYLRDLENRRRKEMVAAFERLHIHPDSYESDMETMAETFPGIALWVRNVEAKNRKAEVYYASLWMGIRRWIMINELGAQPFNKLNCMGMLNTLLPPMNESSKLPSPVLDHETLKEERDAFFDYIRLVEKNGPGALTPIVSHNAGPGEESSWPAVQRGVDKYLRVAKNMIDDCIATTGPESFKAYAEERKGKKTDSGVSFGSERRTSAAPTTRQSVEEPMPTYTSTPKGASKLERITREFKRMRVKPRPSVEEIVRVNSRADAEYSQAMTEPKNNKLKKARSFASLKFGNSSSLSLASRKGSDASEAFDPAQMKKARAMYDASVNKQ</sequence>
<evidence type="ECO:0000313" key="3">
    <source>
        <dbReference type="Proteomes" id="UP000193240"/>
    </source>
</evidence>
<feature type="compositionally biased region" description="Polar residues" evidence="1">
    <location>
        <begin position="59"/>
        <end position="73"/>
    </location>
</feature>
<dbReference type="STRING" id="105696.A0A1Y2LZW1"/>
<gene>
    <name evidence="2" type="ORF">B5807_05785</name>
</gene>
<dbReference type="Proteomes" id="UP000193240">
    <property type="component" value="Unassembled WGS sequence"/>
</dbReference>
<keyword evidence="3" id="KW-1185">Reference proteome</keyword>
<dbReference type="AlphaFoldDB" id="A0A1Y2LZW1"/>
<reference evidence="2 3" key="1">
    <citation type="journal article" date="2017" name="Genome Announc.">
        <title>Genome sequence of the saprophytic ascomycete Epicoccum nigrum ICMP 19927 strain isolated from New Zealand.</title>
        <authorList>
            <person name="Fokin M."/>
            <person name="Fleetwood D."/>
            <person name="Weir B.S."/>
            <person name="Villas-Boas S.G."/>
        </authorList>
    </citation>
    <scope>NUCLEOTIDE SEQUENCE [LARGE SCALE GENOMIC DNA]</scope>
    <source>
        <strain evidence="2 3">ICMP 19927</strain>
    </source>
</reference>
<accession>A0A1Y2LZW1</accession>
<proteinExistence type="predicted"/>
<name>A0A1Y2LZW1_EPING</name>
<protein>
    <submittedName>
        <fullName evidence="2">Uncharacterized protein</fullName>
    </submittedName>
</protein>
<feature type="region of interest" description="Disordered" evidence="1">
    <location>
        <begin position="319"/>
        <end position="365"/>
    </location>
</feature>
<dbReference type="InParanoid" id="A0A1Y2LZW1"/>
<feature type="region of interest" description="Disordered" evidence="1">
    <location>
        <begin position="423"/>
        <end position="444"/>
    </location>
</feature>
<evidence type="ECO:0000313" key="2">
    <source>
        <dbReference type="EMBL" id="OSS49283.1"/>
    </source>
</evidence>
<feature type="region of interest" description="Disordered" evidence="1">
    <location>
        <begin position="52"/>
        <end position="73"/>
    </location>
</feature>
<dbReference type="EMBL" id="KZ107844">
    <property type="protein sequence ID" value="OSS49283.1"/>
    <property type="molecule type" value="Genomic_DNA"/>
</dbReference>
<evidence type="ECO:0000256" key="1">
    <source>
        <dbReference type="SAM" id="MobiDB-lite"/>
    </source>
</evidence>
<feature type="compositionally biased region" description="Basic and acidic residues" evidence="1">
    <location>
        <begin position="319"/>
        <end position="328"/>
    </location>
</feature>